<dbReference type="InterPro" id="IPR036322">
    <property type="entry name" value="WD40_repeat_dom_sf"/>
</dbReference>
<dbReference type="RefSeq" id="XP_035824620.1">
    <property type="nucleotide sequence ID" value="XM_035968727.1"/>
</dbReference>
<reference evidence="3 4" key="1">
    <citation type="submission" date="2025-05" db="UniProtKB">
        <authorList>
            <consortium name="RefSeq"/>
        </authorList>
    </citation>
    <scope>IDENTIFICATION</scope>
</reference>
<evidence type="ECO:0000313" key="2">
    <source>
        <dbReference type="Proteomes" id="UP000694888"/>
    </source>
</evidence>
<keyword evidence="2" id="KW-1185">Reference proteome</keyword>
<dbReference type="GeneID" id="101864676"/>
<dbReference type="InterPro" id="IPR001680">
    <property type="entry name" value="WD40_rpt"/>
</dbReference>
<dbReference type="Pfam" id="PF00400">
    <property type="entry name" value="WD40"/>
    <property type="match status" value="2"/>
</dbReference>
<feature type="compositionally biased region" description="Acidic residues" evidence="1">
    <location>
        <begin position="862"/>
        <end position="874"/>
    </location>
</feature>
<organism evidence="2 4">
    <name type="scientific">Aplysia californica</name>
    <name type="common">California sea hare</name>
    <dbReference type="NCBI Taxonomy" id="6500"/>
    <lineage>
        <taxon>Eukaryota</taxon>
        <taxon>Metazoa</taxon>
        <taxon>Spiralia</taxon>
        <taxon>Lophotrochozoa</taxon>
        <taxon>Mollusca</taxon>
        <taxon>Gastropoda</taxon>
        <taxon>Heterobranchia</taxon>
        <taxon>Euthyneura</taxon>
        <taxon>Tectipleura</taxon>
        <taxon>Aplysiida</taxon>
        <taxon>Aplysioidea</taxon>
        <taxon>Aplysiidae</taxon>
        <taxon>Aplysia</taxon>
    </lineage>
</organism>
<feature type="compositionally biased region" description="Polar residues" evidence="1">
    <location>
        <begin position="1467"/>
        <end position="1476"/>
    </location>
</feature>
<feature type="region of interest" description="Disordered" evidence="1">
    <location>
        <begin position="862"/>
        <end position="908"/>
    </location>
</feature>
<evidence type="ECO:0000256" key="1">
    <source>
        <dbReference type="SAM" id="MobiDB-lite"/>
    </source>
</evidence>
<dbReference type="PANTHER" id="PTHR45589">
    <property type="entry name" value="WD REPEAT DOMAIN 62, ISOFORM G"/>
    <property type="match status" value="1"/>
</dbReference>
<dbReference type="InterPro" id="IPR015943">
    <property type="entry name" value="WD40/YVTN_repeat-like_dom_sf"/>
</dbReference>
<protein>
    <submittedName>
        <fullName evidence="3 4">Uncharacterized protein LOC101864676</fullName>
    </submittedName>
</protein>
<feature type="compositionally biased region" description="Polar residues" evidence="1">
    <location>
        <begin position="1313"/>
        <end position="1348"/>
    </location>
</feature>
<dbReference type="RefSeq" id="XP_005094316.1">
    <property type="nucleotide sequence ID" value="XM_005094259.2"/>
</dbReference>
<dbReference type="Proteomes" id="UP000694888">
    <property type="component" value="Unplaced"/>
</dbReference>
<feature type="region of interest" description="Disordered" evidence="1">
    <location>
        <begin position="1452"/>
        <end position="1483"/>
    </location>
</feature>
<sequence length="1519" mass="166891">MMRQFNRPVTLPVPLQRPKLRLALGMTCAGVNSLSVDSKSGTLAYPASGVVVLFDILKNKQTQYIHEARKAVSCVSFSPDSKLLLMGESGSCSPALHVWSLAQRKSVASFKDHCHGIVCARFSAGMDVLASVGTTHDGFVCVRAWPSQNMLATNRFSEGICTISFSPSSPSFVTCGVHHVKFWHPHLPSNAPKSSYVSLHPRPCSLHGRPATLGGLKTRAFVDVAWGSGRTASFVFAVTSCGVICKISVEHRTVKKSKLLRNLQLSSVQVHNTDLIVGSECGYVIFLDVETLQRRMSLTSPLDICFAEQVLQSQDSAVDSIIDEYRAHVFLSLDHTHRLLVAALSNGSLCIWDIKDEEDIKKTHYSVSHSKAISGLDVMSVVNTNPAWPSSPWDSETVVTVSHDSTVRLWQLSMQRSICCESSKTIYTCFEKPPPARPSEDPAVATATVTPAKEDARQESRMITAAKVSPENDLITTGDNHGLIAVYDAQTLVNVEILQRHTRMVTTLCFFSHKDSRLRLMISSGKDRLINIFNVDSKFGLLSTLLLHSSSVTSLGLCYTPEKLILVSAGLDRSVVLCRSPWRRVPEFKPYTCHHTSSSVVDLVISQEDYHLTVGRLNGEVSIFDVLSQRHVQRFHASLDEKAHLEKLFLNKSRTLLLCACTNRTINILSYPRGILLTSVCSPSKGVSGLRFSTNMRYIVSSTGDGCVFVWAVPLKVITAGALLKRLWNNTRSKTSPILSMPGRAMTYSTLSRTINGKDLVLENTKEIKARSTTEIVNLGEAVPVEEEQEKVLQNNCADVIKEMQHNTGNKIIQPTGVDEVHATGEPLQFPITSYTKEGPGLKGEEGTCFISGHLGLFSDDGLESFADNEEFPDSEGTVYGSQSEGKEKEPGESEHKSLPTLESSREDIIPGRVVHENTPTLESFQEDIVMGGLAPENMPCKDFGESDEDSVQVKGNAMYEGPSSVFENTHFIAHAGSDGMEKLSGFPSWHEYVMSMEVCSPDEIVALQDQVNLISEKHSSSTLADLEDCQIQEAEFALEDHTSSSPQPHLPRLEPSNDKTTPKTGSDITNMDTSQFSSHDDLQGISSNQVAENPRTDAFVQVDLASSTQQHTDSSCSEVLPSDPKIEHSAETQSHDDPEHKNCTKEESTKYSDTVSSHKISFEGEKLETYYDVVLVNSTLSDEELMTSQGPHTQALECPKEDTIRGMVAFEDSEVAPQVTPEEKMNIEPTVTEDNSQTSEESENDHPNEHCSTQEECRETNSQAEKSGSLFAFTSQETTWSTESKFDGDDEESQGVKSEPCVNQASEGYASSKVQGGQYRSTESITGNEFGNTESLSFENPEENNGSLADLPETNVGATQPRSRDVHLVEFQVNGDQCVVQEVSLDESGKYGLDISTKKTNRERIRCHLKDCVTPRETDYRPLKTIVSLSKNGRNNFPLLTDDVSLTKISGHSGANNESKVKEHNSPFSGDTDGTFQPMKGDNPAIIQWEQQSVGQELQLNEAAGDATQGAETFTKCP</sequence>
<feature type="compositionally biased region" description="Basic and acidic residues" evidence="1">
    <location>
        <begin position="1125"/>
        <end position="1151"/>
    </location>
</feature>
<feature type="compositionally biased region" description="Basic and acidic residues" evidence="1">
    <location>
        <begin position="1052"/>
        <end position="1062"/>
    </location>
</feature>
<accession>A0ABM1VQC8</accession>
<feature type="compositionally biased region" description="Polar residues" evidence="1">
    <location>
        <begin position="1107"/>
        <end position="1118"/>
    </location>
</feature>
<feature type="region of interest" description="Disordered" evidence="1">
    <location>
        <begin position="1107"/>
        <end position="1158"/>
    </location>
</feature>
<dbReference type="SMART" id="SM00320">
    <property type="entry name" value="WD40"/>
    <property type="match status" value="10"/>
</dbReference>
<dbReference type="SUPFAM" id="SSF50978">
    <property type="entry name" value="WD40 repeat-like"/>
    <property type="match status" value="2"/>
</dbReference>
<feature type="region of interest" description="Disordered" evidence="1">
    <location>
        <begin position="1040"/>
        <end position="1082"/>
    </location>
</feature>
<evidence type="ECO:0000313" key="4">
    <source>
        <dbReference type="RefSeq" id="XP_035824620.1"/>
    </source>
</evidence>
<gene>
    <name evidence="3 4" type="primary">LOC101864676</name>
</gene>
<feature type="region of interest" description="Disordered" evidence="1">
    <location>
        <begin position="1213"/>
        <end position="1354"/>
    </location>
</feature>
<evidence type="ECO:0000313" key="3">
    <source>
        <dbReference type="RefSeq" id="XP_005094316.1"/>
    </source>
</evidence>
<feature type="compositionally biased region" description="Basic and acidic residues" evidence="1">
    <location>
        <begin position="885"/>
        <end position="908"/>
    </location>
</feature>
<proteinExistence type="predicted"/>
<dbReference type="PANTHER" id="PTHR45589:SF1">
    <property type="entry name" value="WD REPEAT DOMAIN 62, ISOFORM G"/>
    <property type="match status" value="1"/>
</dbReference>
<feature type="compositionally biased region" description="Basic and acidic residues" evidence="1">
    <location>
        <begin position="1245"/>
        <end position="1260"/>
    </location>
</feature>
<feature type="compositionally biased region" description="Polar residues" evidence="1">
    <location>
        <begin position="1261"/>
        <end position="1284"/>
    </location>
</feature>
<dbReference type="InterPro" id="IPR052779">
    <property type="entry name" value="WDR62"/>
</dbReference>
<dbReference type="Gene3D" id="2.130.10.10">
    <property type="entry name" value="YVTN repeat-like/Quinoprotein amine dehydrogenase"/>
    <property type="match status" value="3"/>
</dbReference>
<name>A0ABM1VQC8_APLCA</name>
<feature type="compositionally biased region" description="Polar residues" evidence="1">
    <location>
        <begin position="1063"/>
        <end position="1078"/>
    </location>
</feature>